<dbReference type="OrthoDB" id="9815559at2"/>
<evidence type="ECO:0000313" key="1">
    <source>
        <dbReference type="EMBL" id="SHI42190.1"/>
    </source>
</evidence>
<dbReference type="PANTHER" id="PTHR42866">
    <property type="entry name" value="3-DEOXY-MANNO-OCTULOSONATE CYTIDYLYLTRANSFERASE"/>
    <property type="match status" value="1"/>
</dbReference>
<evidence type="ECO:0000313" key="2">
    <source>
        <dbReference type="Proteomes" id="UP000184310"/>
    </source>
</evidence>
<reference evidence="1 2" key="1">
    <citation type="submission" date="2016-11" db="EMBL/GenBank/DDBJ databases">
        <authorList>
            <person name="Jaros S."/>
            <person name="Januszkiewicz K."/>
            <person name="Wedrychowicz H."/>
        </authorList>
    </citation>
    <scope>NUCLEOTIDE SEQUENCE [LARGE SCALE GENOMIC DNA]</scope>
    <source>
        <strain evidence="1 2">DSM 21758</strain>
    </source>
</reference>
<dbReference type="RefSeq" id="WP_072984423.1">
    <property type="nucleotide sequence ID" value="NZ_FQZB01000003.1"/>
</dbReference>
<name>A0A1M6B0E7_9CLOT</name>
<dbReference type="Proteomes" id="UP000184310">
    <property type="component" value="Unassembled WGS sequence"/>
</dbReference>
<accession>A0A1M6B0E7</accession>
<organism evidence="1 2">
    <name type="scientific">Clostridium cavendishii DSM 21758</name>
    <dbReference type="NCBI Taxonomy" id="1121302"/>
    <lineage>
        <taxon>Bacteria</taxon>
        <taxon>Bacillati</taxon>
        <taxon>Bacillota</taxon>
        <taxon>Clostridia</taxon>
        <taxon>Eubacteriales</taxon>
        <taxon>Clostridiaceae</taxon>
        <taxon>Clostridium</taxon>
    </lineage>
</organism>
<gene>
    <name evidence="1" type="ORF">SAMN02745163_00224</name>
</gene>
<dbReference type="GO" id="GO:0005829">
    <property type="term" value="C:cytosol"/>
    <property type="evidence" value="ECO:0007669"/>
    <property type="project" value="TreeGrafter"/>
</dbReference>
<protein>
    <submittedName>
        <fullName evidence="1">Spore coat polysaccharide biosynthesis protein SpsF</fullName>
    </submittedName>
</protein>
<dbReference type="EMBL" id="FQZB01000003">
    <property type="protein sequence ID" value="SHI42190.1"/>
    <property type="molecule type" value="Genomic_DNA"/>
</dbReference>
<dbReference type="InterPro" id="IPR029044">
    <property type="entry name" value="Nucleotide-diphossugar_trans"/>
</dbReference>
<dbReference type="Gene3D" id="3.90.550.10">
    <property type="entry name" value="Spore Coat Polysaccharide Biosynthesis Protein SpsA, Chain A"/>
    <property type="match status" value="1"/>
</dbReference>
<dbReference type="InterPro" id="IPR003329">
    <property type="entry name" value="Cytidylyl_trans"/>
</dbReference>
<dbReference type="CDD" id="cd02518">
    <property type="entry name" value="GT2_SpsF"/>
    <property type="match status" value="1"/>
</dbReference>
<dbReference type="SUPFAM" id="SSF53448">
    <property type="entry name" value="Nucleotide-diphospho-sugar transferases"/>
    <property type="match status" value="1"/>
</dbReference>
<sequence>MKKILCIVQARMGSTRLPGKVLKEINGHPMIYYTLTSLKKSRYIDEVVLATSNKKIDTPLAEYVKTLGFEVFRGSEANVLERYKLAADKYGGDVIVRVTGDCPLINPIITDNVITKYLMYEDEYDYVRLDVPNTFTRGFDTEVFSKEALDKVYEIACSNKNINKKEFEPFREHVTYYIYNHQNEFKVGVVEGESKYCKDKEINMSVDTIEDFILAESKLK</sequence>
<dbReference type="AlphaFoldDB" id="A0A1M6B0E7"/>
<dbReference type="STRING" id="1121302.SAMN02745163_00224"/>
<keyword evidence="2" id="KW-1185">Reference proteome</keyword>
<proteinExistence type="predicted"/>
<dbReference type="Pfam" id="PF02348">
    <property type="entry name" value="CTP_transf_3"/>
    <property type="match status" value="1"/>
</dbReference>
<dbReference type="PANTHER" id="PTHR42866:SF1">
    <property type="entry name" value="SPORE COAT POLYSACCHARIDE BIOSYNTHESIS PROTEIN SPSF"/>
    <property type="match status" value="1"/>
</dbReference>